<evidence type="ECO:0000313" key="7">
    <source>
        <dbReference type="Proteomes" id="UP000266426"/>
    </source>
</evidence>
<evidence type="ECO:0000259" key="5">
    <source>
        <dbReference type="Pfam" id="PF01258"/>
    </source>
</evidence>
<evidence type="ECO:0000256" key="3">
    <source>
        <dbReference type="ARBA" id="ARBA00022833"/>
    </source>
</evidence>
<keyword evidence="1" id="KW-0479">Metal-binding</keyword>
<sequence>MTPEEIQRFQQVLLNLKDRITGDIDHLRDTALRNNHREATGELSGYSLHIADQGTDNFDREFTFDLVSNEQDILYKIDEALERIDSGTFGKCTMCSESITKQRLEALPFAPLCIECAKLSEQAQKRRKW</sequence>
<reference evidence="6 7" key="1">
    <citation type="journal article" date="2017" name="ISME J.">
        <title>Energy and carbon metabolisms in a deep terrestrial subsurface fluid microbial community.</title>
        <authorList>
            <person name="Momper L."/>
            <person name="Jungbluth S.P."/>
            <person name="Lee M.D."/>
            <person name="Amend J.P."/>
        </authorList>
    </citation>
    <scope>NUCLEOTIDE SEQUENCE [LARGE SCALE GENOMIC DNA]</scope>
    <source>
        <strain evidence="6">SURF_26</strain>
    </source>
</reference>
<dbReference type="Gene3D" id="1.20.120.910">
    <property type="entry name" value="DksA, coiled-coil domain"/>
    <property type="match status" value="1"/>
</dbReference>
<dbReference type="InterPro" id="IPR037187">
    <property type="entry name" value="DnaK_N"/>
</dbReference>
<feature type="zinc finger region" description="dksA C4-type" evidence="4">
    <location>
        <begin position="92"/>
        <end position="116"/>
    </location>
</feature>
<feature type="domain" description="Zinc finger DksA/TraR C4-type" evidence="5">
    <location>
        <begin position="87"/>
        <end position="122"/>
    </location>
</feature>
<evidence type="ECO:0000256" key="4">
    <source>
        <dbReference type="PROSITE-ProRule" id="PRU00510"/>
    </source>
</evidence>
<keyword evidence="2" id="KW-0863">Zinc-finger</keyword>
<evidence type="ECO:0000256" key="2">
    <source>
        <dbReference type="ARBA" id="ARBA00022771"/>
    </source>
</evidence>
<dbReference type="PANTHER" id="PTHR33823">
    <property type="entry name" value="RNA POLYMERASE-BINDING TRANSCRIPTION FACTOR DKSA-RELATED"/>
    <property type="match status" value="1"/>
</dbReference>
<dbReference type="InterPro" id="IPR000962">
    <property type="entry name" value="Znf_DskA_TraR"/>
</dbReference>
<keyword evidence="3" id="KW-0862">Zinc</keyword>
<evidence type="ECO:0000313" key="6">
    <source>
        <dbReference type="EMBL" id="RJP60282.1"/>
    </source>
</evidence>
<proteinExistence type="predicted"/>
<organism evidence="6 7">
    <name type="scientific">Candidatus Auribacter fodinae</name>
    <dbReference type="NCBI Taxonomy" id="2093366"/>
    <lineage>
        <taxon>Bacteria</taxon>
        <taxon>Pseudomonadati</taxon>
        <taxon>Candidatus Auribacterota</taxon>
        <taxon>Candidatus Auribacteria</taxon>
        <taxon>Candidatus Auribacterales</taxon>
        <taxon>Candidatus Auribacteraceae</taxon>
        <taxon>Candidatus Auribacter</taxon>
    </lineage>
</organism>
<name>A0A3A4R5N2_9BACT</name>
<dbReference type="AlphaFoldDB" id="A0A3A4R5N2"/>
<accession>A0A3A4R5N2</accession>
<comment type="caution">
    <text evidence="6">The sequence shown here is derived from an EMBL/GenBank/DDBJ whole genome shotgun (WGS) entry which is preliminary data.</text>
</comment>
<dbReference type="Pfam" id="PF01258">
    <property type="entry name" value="zf-dskA_traR"/>
    <property type="match status" value="1"/>
</dbReference>
<dbReference type="SUPFAM" id="SSF57716">
    <property type="entry name" value="Glucocorticoid receptor-like (DNA-binding domain)"/>
    <property type="match status" value="1"/>
</dbReference>
<evidence type="ECO:0000256" key="1">
    <source>
        <dbReference type="ARBA" id="ARBA00022723"/>
    </source>
</evidence>
<dbReference type="PROSITE" id="PS51128">
    <property type="entry name" value="ZF_DKSA_2"/>
    <property type="match status" value="1"/>
</dbReference>
<dbReference type="GO" id="GO:0008270">
    <property type="term" value="F:zinc ion binding"/>
    <property type="evidence" value="ECO:0007669"/>
    <property type="project" value="UniProtKB-KW"/>
</dbReference>
<dbReference type="Proteomes" id="UP000266426">
    <property type="component" value="Unassembled WGS sequence"/>
</dbReference>
<gene>
    <name evidence="6" type="ORF">C4541_04340</name>
</gene>
<dbReference type="SUPFAM" id="SSF109635">
    <property type="entry name" value="DnaK suppressor protein DksA, alpha-hairpin domain"/>
    <property type="match status" value="1"/>
</dbReference>
<dbReference type="EMBL" id="QZJZ01000031">
    <property type="protein sequence ID" value="RJP60282.1"/>
    <property type="molecule type" value="Genomic_DNA"/>
</dbReference>
<protein>
    <submittedName>
        <fullName evidence="6">TraR/DksA family transcriptional regulator</fullName>
    </submittedName>
</protein>